<evidence type="ECO:0008006" key="3">
    <source>
        <dbReference type="Google" id="ProtNLM"/>
    </source>
</evidence>
<dbReference type="InterPro" id="IPR007420">
    <property type="entry name" value="DUF465"/>
</dbReference>
<dbReference type="AlphaFoldDB" id="A0A7U8C292"/>
<accession>A0A7U8C292</accession>
<organism evidence="1 2">
    <name type="scientific">Neptuniibacter caesariensis</name>
    <dbReference type="NCBI Taxonomy" id="207954"/>
    <lineage>
        <taxon>Bacteria</taxon>
        <taxon>Pseudomonadati</taxon>
        <taxon>Pseudomonadota</taxon>
        <taxon>Gammaproteobacteria</taxon>
        <taxon>Oceanospirillales</taxon>
        <taxon>Oceanospirillaceae</taxon>
        <taxon>Neptuniibacter</taxon>
    </lineage>
</organism>
<dbReference type="RefSeq" id="WP_007020006.1">
    <property type="nucleotide sequence ID" value="NZ_CH724125.1"/>
</dbReference>
<dbReference type="InterPro" id="IPR038444">
    <property type="entry name" value="DUF465_sf"/>
</dbReference>
<dbReference type="EMBL" id="AAOW01000022">
    <property type="protein sequence ID" value="EAR60165.1"/>
    <property type="molecule type" value="Genomic_DNA"/>
</dbReference>
<proteinExistence type="predicted"/>
<name>A0A7U8C292_NEPCE</name>
<protein>
    <recommendedName>
        <fullName evidence="3">GTP-binding protein</fullName>
    </recommendedName>
</protein>
<gene>
    <name evidence="1" type="ORF">MED92_11699</name>
</gene>
<dbReference type="Gene3D" id="6.10.280.50">
    <property type="match status" value="1"/>
</dbReference>
<keyword evidence="2" id="KW-1185">Reference proteome</keyword>
<evidence type="ECO:0000313" key="2">
    <source>
        <dbReference type="Proteomes" id="UP000002171"/>
    </source>
</evidence>
<evidence type="ECO:0000313" key="1">
    <source>
        <dbReference type="EMBL" id="EAR60165.1"/>
    </source>
</evidence>
<reference evidence="1 2" key="1">
    <citation type="submission" date="2006-02" db="EMBL/GenBank/DDBJ databases">
        <authorList>
            <person name="Pinhassi J."/>
            <person name="Pedros-Alio C."/>
            <person name="Ferriera S."/>
            <person name="Johnson J."/>
            <person name="Kravitz S."/>
            <person name="Halpern A."/>
            <person name="Remington K."/>
            <person name="Beeson K."/>
            <person name="Tran B."/>
            <person name="Rogers Y.-H."/>
            <person name="Friedman R."/>
            <person name="Venter J.C."/>
        </authorList>
    </citation>
    <scope>NUCLEOTIDE SEQUENCE [LARGE SCALE GENOMIC DNA]</scope>
    <source>
        <strain evidence="1 2">MED92</strain>
    </source>
</reference>
<dbReference type="Pfam" id="PF04325">
    <property type="entry name" value="DUF465"/>
    <property type="match status" value="1"/>
</dbReference>
<dbReference type="Proteomes" id="UP000002171">
    <property type="component" value="Unassembled WGS sequence"/>
</dbReference>
<comment type="caution">
    <text evidence="1">The sequence shown here is derived from an EMBL/GenBank/DDBJ whole genome shotgun (WGS) entry which is preliminary data.</text>
</comment>
<dbReference type="OrthoDB" id="1263265at2"/>
<sequence>MLGEDHSLVHDFPEYLDVIADLTETNLKFATESKKYHSLDKEIRTLELRSSPIDDQAMHQLKHDRAILKDSLFEQLQAARN</sequence>